<dbReference type="AlphaFoldDB" id="A0A0F9LGA4"/>
<reference evidence="1" key="1">
    <citation type="journal article" date="2015" name="Nature">
        <title>Complex archaea that bridge the gap between prokaryotes and eukaryotes.</title>
        <authorList>
            <person name="Spang A."/>
            <person name="Saw J.H."/>
            <person name="Jorgensen S.L."/>
            <person name="Zaremba-Niedzwiedzka K."/>
            <person name="Martijn J."/>
            <person name="Lind A.E."/>
            <person name="van Eijk R."/>
            <person name="Schleper C."/>
            <person name="Guy L."/>
            <person name="Ettema T.J."/>
        </authorList>
    </citation>
    <scope>NUCLEOTIDE SEQUENCE</scope>
</reference>
<dbReference type="EMBL" id="LAZR01006202">
    <property type="protein sequence ID" value="KKM93959.1"/>
    <property type="molecule type" value="Genomic_DNA"/>
</dbReference>
<proteinExistence type="predicted"/>
<evidence type="ECO:0000313" key="1">
    <source>
        <dbReference type="EMBL" id="KKM93959.1"/>
    </source>
</evidence>
<sequence>MVTTTTPKTISDFNDYLSYFFGDVRPDIARGVRRIDTYKYNVFEQLFGASAFGVGPAERELKLGEFIIFEDSPASAVGVKAKGFTSAGMALLMKELEHLRDSKVFYANLVDRMNADPTLKQHLERIEHTIISTITHRRGLCNIIVVQPNNPALQQSALDAGDPDKIFGFGISVPSLLQPFANVVKRIKNLIEDYTKGKENNDLKTIVQIKEEVAKRIGSSFSIVTWAAIFSGVRELFGKIPILLGPVPLKHVDYVEVARSGKILKFRATGSVFLAKQEGGDDAIKIEGTMYKVEFLTMFLLWGLFIYGQSKFKEMENIPGFSTSGVTDIFEVRKLNDLIMTDSSLQKPSYEFHQTFPFVSRHFIIPNCYIETILIEDKLPLKDVLKYSILLRTYEKPKQVNWVQGKQNKRLYGIPSKTLSAKVCEYSLNLGWRMLNATGWLIDETEWKIGSAMKEGVLDTYYDVDWSTIASVAYLNLMGAVT</sequence>
<protein>
    <submittedName>
        <fullName evidence="1">Uncharacterized protein</fullName>
    </submittedName>
</protein>
<name>A0A0F9LGA4_9ZZZZ</name>
<organism evidence="1">
    <name type="scientific">marine sediment metagenome</name>
    <dbReference type="NCBI Taxonomy" id="412755"/>
    <lineage>
        <taxon>unclassified sequences</taxon>
        <taxon>metagenomes</taxon>
        <taxon>ecological metagenomes</taxon>
    </lineage>
</organism>
<accession>A0A0F9LGA4</accession>
<comment type="caution">
    <text evidence="1">The sequence shown here is derived from an EMBL/GenBank/DDBJ whole genome shotgun (WGS) entry which is preliminary data.</text>
</comment>
<gene>
    <name evidence="1" type="ORF">LCGC14_1203140</name>
</gene>